<dbReference type="CDD" id="cd00156">
    <property type="entry name" value="REC"/>
    <property type="match status" value="1"/>
</dbReference>
<feature type="domain" description="Response regulatory" evidence="13">
    <location>
        <begin position="618"/>
        <end position="733"/>
    </location>
</feature>
<dbReference type="PANTHER" id="PTHR43065">
    <property type="entry name" value="SENSOR HISTIDINE KINASE"/>
    <property type="match status" value="1"/>
</dbReference>
<evidence type="ECO:0000256" key="9">
    <source>
        <dbReference type="PROSITE-ProRule" id="PRU00169"/>
    </source>
</evidence>
<keyword evidence="10" id="KW-0175">Coiled coil</keyword>
<keyword evidence="5" id="KW-0547">Nucleotide-binding</keyword>
<dbReference type="InterPro" id="IPR036097">
    <property type="entry name" value="HisK_dim/P_sf"/>
</dbReference>
<dbReference type="EC" id="2.7.13.3" evidence="2"/>
<dbReference type="PROSITE" id="PS50110">
    <property type="entry name" value="RESPONSE_REGULATORY"/>
    <property type="match status" value="1"/>
</dbReference>
<keyword evidence="3 9" id="KW-0597">Phosphoprotein</keyword>
<dbReference type="PROSITE" id="PS50109">
    <property type="entry name" value="HIS_KIN"/>
    <property type="match status" value="1"/>
</dbReference>
<dbReference type="Pfam" id="PF00072">
    <property type="entry name" value="Response_reg"/>
    <property type="match status" value="1"/>
</dbReference>
<feature type="transmembrane region" description="Helical" evidence="11">
    <location>
        <begin position="165"/>
        <end position="183"/>
    </location>
</feature>
<name>A0A8J6NB96_9BACT</name>
<dbReference type="SMART" id="SM00448">
    <property type="entry name" value="REC"/>
    <property type="match status" value="1"/>
</dbReference>
<dbReference type="EMBL" id="JACNLK010000046">
    <property type="protein sequence ID" value="MBC8208601.1"/>
    <property type="molecule type" value="Genomic_DNA"/>
</dbReference>
<dbReference type="InterPro" id="IPR004358">
    <property type="entry name" value="Sig_transdc_His_kin-like_C"/>
</dbReference>
<dbReference type="CDD" id="cd00130">
    <property type="entry name" value="PAS"/>
    <property type="match status" value="1"/>
</dbReference>
<comment type="caution">
    <text evidence="14">The sequence shown here is derived from an EMBL/GenBank/DDBJ whole genome shotgun (WGS) entry which is preliminary data.</text>
</comment>
<evidence type="ECO:0000256" key="6">
    <source>
        <dbReference type="ARBA" id="ARBA00022777"/>
    </source>
</evidence>
<comment type="catalytic activity">
    <reaction evidence="1">
        <text>ATP + protein L-histidine = ADP + protein N-phospho-L-histidine.</text>
        <dbReference type="EC" id="2.7.13.3"/>
    </reaction>
</comment>
<evidence type="ECO:0000313" key="14">
    <source>
        <dbReference type="EMBL" id="MBC8208601.1"/>
    </source>
</evidence>
<dbReference type="Gene3D" id="3.40.50.2300">
    <property type="match status" value="1"/>
</dbReference>
<feature type="domain" description="Histidine kinase" evidence="12">
    <location>
        <begin position="371"/>
        <end position="597"/>
    </location>
</feature>
<feature type="modified residue" description="4-aspartylphosphate" evidence="9">
    <location>
        <position position="667"/>
    </location>
</feature>
<feature type="transmembrane region" description="Helical" evidence="11">
    <location>
        <begin position="139"/>
        <end position="158"/>
    </location>
</feature>
<feature type="transmembrane region" description="Helical" evidence="11">
    <location>
        <begin position="34"/>
        <end position="56"/>
    </location>
</feature>
<feature type="transmembrane region" description="Helical" evidence="11">
    <location>
        <begin position="100"/>
        <end position="119"/>
    </location>
</feature>
<evidence type="ECO:0000256" key="8">
    <source>
        <dbReference type="ARBA" id="ARBA00023012"/>
    </source>
</evidence>
<keyword evidence="4" id="KW-0808">Transferase</keyword>
<keyword evidence="11" id="KW-0812">Transmembrane</keyword>
<evidence type="ECO:0000259" key="13">
    <source>
        <dbReference type="PROSITE" id="PS50110"/>
    </source>
</evidence>
<evidence type="ECO:0000256" key="5">
    <source>
        <dbReference type="ARBA" id="ARBA00022741"/>
    </source>
</evidence>
<dbReference type="SUPFAM" id="SSF55874">
    <property type="entry name" value="ATPase domain of HSP90 chaperone/DNA topoisomerase II/histidine kinase"/>
    <property type="match status" value="1"/>
</dbReference>
<proteinExistence type="predicted"/>
<gene>
    <name evidence="14" type="ORF">H8E79_05490</name>
</gene>
<dbReference type="Pfam" id="PF08448">
    <property type="entry name" value="PAS_4"/>
    <property type="match status" value="1"/>
</dbReference>
<dbReference type="Proteomes" id="UP000599024">
    <property type="component" value="Unassembled WGS sequence"/>
</dbReference>
<dbReference type="InterPro" id="IPR003661">
    <property type="entry name" value="HisK_dim/P_dom"/>
</dbReference>
<dbReference type="InterPro" id="IPR001789">
    <property type="entry name" value="Sig_transdc_resp-reg_receiver"/>
</dbReference>
<dbReference type="Gene3D" id="3.30.565.10">
    <property type="entry name" value="Histidine kinase-like ATPase, C-terminal domain"/>
    <property type="match status" value="1"/>
</dbReference>
<dbReference type="InterPro" id="IPR000014">
    <property type="entry name" value="PAS"/>
</dbReference>
<evidence type="ECO:0000256" key="10">
    <source>
        <dbReference type="SAM" id="Coils"/>
    </source>
</evidence>
<feature type="transmembrane region" description="Helical" evidence="11">
    <location>
        <begin position="62"/>
        <end position="80"/>
    </location>
</feature>
<keyword evidence="11" id="KW-1133">Transmembrane helix</keyword>
<dbReference type="Gene3D" id="3.30.450.20">
    <property type="entry name" value="PAS domain"/>
    <property type="match status" value="1"/>
</dbReference>
<dbReference type="Pfam" id="PF20966">
    <property type="entry name" value="MASE6"/>
    <property type="match status" value="1"/>
</dbReference>
<dbReference type="InterPro" id="IPR011006">
    <property type="entry name" value="CheY-like_superfamily"/>
</dbReference>
<reference evidence="14 15" key="1">
    <citation type="submission" date="2020-08" db="EMBL/GenBank/DDBJ databases">
        <title>Bridging the membrane lipid divide: bacteria of the FCB group superphylum have the potential to synthesize archaeal ether lipids.</title>
        <authorList>
            <person name="Villanueva L."/>
            <person name="Von Meijenfeldt F.A.B."/>
            <person name="Westbye A.B."/>
            <person name="Yadav S."/>
            <person name="Hopmans E.C."/>
            <person name="Dutilh B.E."/>
            <person name="Sinninghe Damste J.S."/>
        </authorList>
    </citation>
    <scope>NUCLEOTIDE SEQUENCE [LARGE SCALE GENOMIC DNA]</scope>
    <source>
        <strain evidence="14">NIOZ-UU81</strain>
    </source>
</reference>
<evidence type="ECO:0000256" key="7">
    <source>
        <dbReference type="ARBA" id="ARBA00022840"/>
    </source>
</evidence>
<organism evidence="14 15">
    <name type="scientific">Candidatus Desulfatifera sulfidica</name>
    <dbReference type="NCBI Taxonomy" id="2841691"/>
    <lineage>
        <taxon>Bacteria</taxon>
        <taxon>Pseudomonadati</taxon>
        <taxon>Thermodesulfobacteriota</taxon>
        <taxon>Desulfobulbia</taxon>
        <taxon>Desulfobulbales</taxon>
        <taxon>Desulfobulbaceae</taxon>
        <taxon>Candidatus Desulfatifera</taxon>
    </lineage>
</organism>
<keyword evidence="11" id="KW-0472">Membrane</keyword>
<dbReference type="InterPro" id="IPR003594">
    <property type="entry name" value="HATPase_dom"/>
</dbReference>
<evidence type="ECO:0000256" key="11">
    <source>
        <dbReference type="SAM" id="Phobius"/>
    </source>
</evidence>
<dbReference type="InterPro" id="IPR035965">
    <property type="entry name" value="PAS-like_dom_sf"/>
</dbReference>
<dbReference type="GO" id="GO:0000155">
    <property type="term" value="F:phosphorelay sensor kinase activity"/>
    <property type="evidence" value="ECO:0007669"/>
    <property type="project" value="InterPro"/>
</dbReference>
<dbReference type="NCBIfam" id="TIGR00229">
    <property type="entry name" value="sensory_box"/>
    <property type="match status" value="1"/>
</dbReference>
<keyword evidence="7" id="KW-0067">ATP-binding</keyword>
<dbReference type="InterPro" id="IPR036890">
    <property type="entry name" value="HATPase_C_sf"/>
</dbReference>
<dbReference type="InterPro" id="IPR048435">
    <property type="entry name" value="MASE6"/>
</dbReference>
<evidence type="ECO:0000256" key="4">
    <source>
        <dbReference type="ARBA" id="ARBA00022679"/>
    </source>
</evidence>
<dbReference type="GO" id="GO:0005524">
    <property type="term" value="F:ATP binding"/>
    <property type="evidence" value="ECO:0007669"/>
    <property type="project" value="UniProtKB-KW"/>
</dbReference>
<evidence type="ECO:0000256" key="2">
    <source>
        <dbReference type="ARBA" id="ARBA00012438"/>
    </source>
</evidence>
<evidence type="ECO:0000256" key="3">
    <source>
        <dbReference type="ARBA" id="ARBA00022553"/>
    </source>
</evidence>
<dbReference type="Pfam" id="PF02518">
    <property type="entry name" value="HATPase_c"/>
    <property type="match status" value="1"/>
</dbReference>
<dbReference type="SMART" id="SM00388">
    <property type="entry name" value="HisKA"/>
    <property type="match status" value="1"/>
</dbReference>
<dbReference type="Pfam" id="PF00512">
    <property type="entry name" value="HisKA"/>
    <property type="match status" value="1"/>
</dbReference>
<accession>A0A8J6NB96</accession>
<evidence type="ECO:0000313" key="15">
    <source>
        <dbReference type="Proteomes" id="UP000599024"/>
    </source>
</evidence>
<dbReference type="SMART" id="SM00387">
    <property type="entry name" value="HATPase_c"/>
    <property type="match status" value="1"/>
</dbReference>
<sequence length="735" mass="82585">MVKILSSLHSQLSSHRDFFFAKDIADKEKIRKIALLYGICTIGIIFLGLLGILAQIQGNQLLGIFDFLAAFVLFLVLIFLKRKGALDLCIYTGLATMYCLYLYLFISGGVAGTAFVWSYTFPLFTFFLLGTQKGLLVSIFYLLSCLAVLLIDLIAPVGHVYSANLALRFIPSLLVVILFSLIYERFRETSHHAFVEATTDLEDKIVERTQELLREIQNRKKKEKELQISERRYRTLYDNSGDGIYITAIDGQYISANQQFCDQSEYSEYEIRTLTVHDLYQNSPTGSIQKLIDQVQTTGSAQFEAELVNRSGKHVPVEIRATRIEFDKTTAILFSCRDISQRKAEEEEKRVLQKQLFKAEKLEAMGMVAGEVAHDLNNILSGVITYPELLLRQLPESSDLRDPLQAIQDSGRRAATVVADLLTIARNVASTREAHDSNRLIQEYLNSPEYMQLKSSHPEVSCTTQLTAEYPTISCSSVHVKKAVMNLVTNAAEAMNNTGNINISTYNRQIEQSEELSREIAPGHYLIIQVQDNGPGISEQDQAHIFEPFYTKKTMGKSGTGLGLTIVWNTVLDHDGKVFIQSSEQGTIFQLYFPVSNQETAAKTQDDLSETYTGNQEHILVVDDEPQLRHLAEKILTALGYRVDTVSSGEMAIEFIKKTPVDLIVLDMLMDPGINGRQTYEEVIKIYPAQKALISSGFSKNHEIKKALDLGVGGFIKKPYSINQMGRSIKKILTH</sequence>
<dbReference type="Gene3D" id="1.10.287.130">
    <property type="match status" value="1"/>
</dbReference>
<feature type="coiled-coil region" evidence="10">
    <location>
        <begin position="206"/>
        <end position="239"/>
    </location>
</feature>
<dbReference type="SUPFAM" id="SSF47384">
    <property type="entry name" value="Homodimeric domain of signal transducing histidine kinase"/>
    <property type="match status" value="1"/>
</dbReference>
<keyword evidence="8" id="KW-0902">Two-component regulatory system</keyword>
<evidence type="ECO:0000259" key="12">
    <source>
        <dbReference type="PROSITE" id="PS50109"/>
    </source>
</evidence>
<keyword evidence="6" id="KW-0418">Kinase</keyword>
<dbReference type="CDD" id="cd00082">
    <property type="entry name" value="HisKA"/>
    <property type="match status" value="1"/>
</dbReference>
<dbReference type="SUPFAM" id="SSF55785">
    <property type="entry name" value="PYP-like sensor domain (PAS domain)"/>
    <property type="match status" value="1"/>
</dbReference>
<protein>
    <recommendedName>
        <fullName evidence="2">histidine kinase</fullName>
        <ecNumber evidence="2">2.7.13.3</ecNumber>
    </recommendedName>
</protein>
<dbReference type="PRINTS" id="PR00344">
    <property type="entry name" value="BCTRLSENSOR"/>
</dbReference>
<dbReference type="AlphaFoldDB" id="A0A8J6NB96"/>
<dbReference type="InterPro" id="IPR005467">
    <property type="entry name" value="His_kinase_dom"/>
</dbReference>
<dbReference type="PANTHER" id="PTHR43065:SF46">
    <property type="entry name" value="C4-DICARBOXYLATE TRANSPORT SENSOR PROTEIN DCTB"/>
    <property type="match status" value="1"/>
</dbReference>
<dbReference type="SUPFAM" id="SSF52172">
    <property type="entry name" value="CheY-like"/>
    <property type="match status" value="1"/>
</dbReference>
<evidence type="ECO:0000256" key="1">
    <source>
        <dbReference type="ARBA" id="ARBA00000085"/>
    </source>
</evidence>
<dbReference type="InterPro" id="IPR013656">
    <property type="entry name" value="PAS_4"/>
</dbReference>